<reference evidence="1 2" key="1">
    <citation type="journal article" date="2017" name="Infect. Genet. Evol.">
        <title>Comparative genome analysis of fish pathogen Flavobacterium columnare reveals extensive sequence diversity within the species.</title>
        <authorList>
            <person name="Kayansamruaj P."/>
            <person name="Dong H.T."/>
            <person name="Hirono I."/>
            <person name="Kondo H."/>
            <person name="Senapin S."/>
            <person name="Rodkhum C."/>
        </authorList>
    </citation>
    <scope>NUCLEOTIDE SEQUENCE [LARGE SCALE GENOMIC DNA]</scope>
    <source>
        <strain evidence="1 2">1214</strain>
    </source>
</reference>
<dbReference type="InterPro" id="IPR028994">
    <property type="entry name" value="Integrin_alpha_N"/>
</dbReference>
<sequence>MRRLLIIITFGLFSCGQSSKDKKSVSNKQEKVETKALNLPTIGERIQGDFNADKNPDIATATKIKEGQGNPVEDGTPDEYEIQFSANNINSINPGCCNIRLINEGDLNNDGADDLSVFQAPMNGCTYSMTTYSFLNGTWKQIVETFLIPTGCDKLNDDDLQKRIFKENNTIYYYDTDLNDESGKLIKKKATTK</sequence>
<dbReference type="AlphaFoldDB" id="A0A246G983"/>
<accession>A0A246G983</accession>
<proteinExistence type="predicted"/>
<dbReference type="Proteomes" id="UP000198034">
    <property type="component" value="Unassembled WGS sequence"/>
</dbReference>
<evidence type="ECO:0008006" key="3">
    <source>
        <dbReference type="Google" id="ProtNLM"/>
    </source>
</evidence>
<dbReference type="SUPFAM" id="SSF69318">
    <property type="entry name" value="Integrin alpha N-terminal domain"/>
    <property type="match status" value="1"/>
</dbReference>
<evidence type="ECO:0000313" key="1">
    <source>
        <dbReference type="EMBL" id="OWP75948.1"/>
    </source>
</evidence>
<organism evidence="1 2">
    <name type="scientific">Flavobacterium columnare</name>
    <dbReference type="NCBI Taxonomy" id="996"/>
    <lineage>
        <taxon>Bacteria</taxon>
        <taxon>Pseudomonadati</taxon>
        <taxon>Bacteroidota</taxon>
        <taxon>Flavobacteriia</taxon>
        <taxon>Flavobacteriales</taxon>
        <taxon>Flavobacteriaceae</taxon>
        <taxon>Flavobacterium</taxon>
    </lineage>
</organism>
<dbReference type="PROSITE" id="PS51257">
    <property type="entry name" value="PROKAR_LIPOPROTEIN"/>
    <property type="match status" value="1"/>
</dbReference>
<dbReference type="EMBL" id="MTCY01000033">
    <property type="protein sequence ID" value="OWP75948.1"/>
    <property type="molecule type" value="Genomic_DNA"/>
</dbReference>
<evidence type="ECO:0000313" key="2">
    <source>
        <dbReference type="Proteomes" id="UP000198034"/>
    </source>
</evidence>
<name>A0A246G983_9FLAO</name>
<gene>
    <name evidence="1" type="ORF">BWK62_10845</name>
</gene>
<comment type="caution">
    <text evidence="1">The sequence shown here is derived from an EMBL/GenBank/DDBJ whole genome shotgun (WGS) entry which is preliminary data.</text>
</comment>
<protein>
    <recommendedName>
        <fullName evidence="3">Lipoprotein</fullName>
    </recommendedName>
</protein>